<evidence type="ECO:0000313" key="2">
    <source>
        <dbReference type="EMBL" id="CAB3360692.1"/>
    </source>
</evidence>
<protein>
    <submittedName>
        <fullName evidence="2">Uncharacterized protein</fullName>
    </submittedName>
</protein>
<evidence type="ECO:0000256" key="1">
    <source>
        <dbReference type="SAM" id="MobiDB-lite"/>
    </source>
</evidence>
<comment type="caution">
    <text evidence="2">The sequence shown here is derived from an EMBL/GenBank/DDBJ whole genome shotgun (WGS) entry which is preliminary data.</text>
</comment>
<feature type="compositionally biased region" description="Acidic residues" evidence="1">
    <location>
        <begin position="151"/>
        <end position="160"/>
    </location>
</feature>
<accession>A0A8S1BMT9</accession>
<dbReference type="Proteomes" id="UP000494165">
    <property type="component" value="Unassembled WGS sequence"/>
</dbReference>
<dbReference type="EMBL" id="CADEPI010000004">
    <property type="protein sequence ID" value="CAB3360692.1"/>
    <property type="molecule type" value="Genomic_DNA"/>
</dbReference>
<feature type="region of interest" description="Disordered" evidence="1">
    <location>
        <begin position="131"/>
        <end position="163"/>
    </location>
</feature>
<name>A0A8S1BMT9_9INSE</name>
<keyword evidence="3" id="KW-1185">Reference proteome</keyword>
<organism evidence="2 3">
    <name type="scientific">Cloeon dipterum</name>
    <dbReference type="NCBI Taxonomy" id="197152"/>
    <lineage>
        <taxon>Eukaryota</taxon>
        <taxon>Metazoa</taxon>
        <taxon>Ecdysozoa</taxon>
        <taxon>Arthropoda</taxon>
        <taxon>Hexapoda</taxon>
        <taxon>Insecta</taxon>
        <taxon>Pterygota</taxon>
        <taxon>Palaeoptera</taxon>
        <taxon>Ephemeroptera</taxon>
        <taxon>Pisciforma</taxon>
        <taxon>Baetidae</taxon>
        <taxon>Cloeon</taxon>
    </lineage>
</organism>
<evidence type="ECO:0000313" key="3">
    <source>
        <dbReference type="Proteomes" id="UP000494165"/>
    </source>
</evidence>
<proteinExistence type="predicted"/>
<dbReference type="AlphaFoldDB" id="A0A8S1BMT9"/>
<sequence length="209" mass="23065">MQLPTEGANENWTMQSVAVDTWRGRRLMMDAPPTMVFHRADEESEVVSTDGTDLPETTAKSEKFANNSTSHSSDYSFSDAWNKYVYSKNTRGCWAGRKEIEKLKDSLSTLNTYITSRRAMDSDASHNITNYSVPDEAGERGESIIGSVPSDVEENNDTDSAETATDALTSLNGDKFFIPLRSPPQAGHGGQQSQGSIRAELPKNLDFLE</sequence>
<reference evidence="2 3" key="1">
    <citation type="submission" date="2020-04" db="EMBL/GenBank/DDBJ databases">
        <authorList>
            <person name="Alioto T."/>
            <person name="Alioto T."/>
            <person name="Gomez Garrido J."/>
        </authorList>
    </citation>
    <scope>NUCLEOTIDE SEQUENCE [LARGE SCALE GENOMIC DNA]</scope>
</reference>
<gene>
    <name evidence="2" type="ORF">CLODIP_2_CD03312</name>
</gene>
<feature type="region of interest" description="Disordered" evidence="1">
    <location>
        <begin position="41"/>
        <end position="71"/>
    </location>
</feature>
<feature type="region of interest" description="Disordered" evidence="1">
    <location>
        <begin position="175"/>
        <end position="209"/>
    </location>
</feature>